<evidence type="ECO:0000313" key="1">
    <source>
        <dbReference type="EMBL" id="GAA3680759.1"/>
    </source>
</evidence>
<dbReference type="EMBL" id="BAABBE010000037">
    <property type="protein sequence ID" value="GAA3680759.1"/>
    <property type="molecule type" value="Genomic_DNA"/>
</dbReference>
<dbReference type="RefSeq" id="WP_346135974.1">
    <property type="nucleotide sequence ID" value="NZ_BAABBE010000037.1"/>
</dbReference>
<name>A0ABP7C8X2_9PSEU</name>
<reference evidence="2" key="1">
    <citation type="journal article" date="2019" name="Int. J. Syst. Evol. Microbiol.">
        <title>The Global Catalogue of Microorganisms (GCM) 10K type strain sequencing project: providing services to taxonomists for standard genome sequencing and annotation.</title>
        <authorList>
            <consortium name="The Broad Institute Genomics Platform"/>
            <consortium name="The Broad Institute Genome Sequencing Center for Infectious Disease"/>
            <person name="Wu L."/>
            <person name="Ma J."/>
        </authorList>
    </citation>
    <scope>NUCLEOTIDE SEQUENCE [LARGE SCALE GENOMIC DNA]</scope>
    <source>
        <strain evidence="2">JCM 17494</strain>
    </source>
</reference>
<protein>
    <submittedName>
        <fullName evidence="1">Uncharacterized protein</fullName>
    </submittedName>
</protein>
<evidence type="ECO:0000313" key="2">
    <source>
        <dbReference type="Proteomes" id="UP001500711"/>
    </source>
</evidence>
<keyword evidence="2" id="KW-1185">Reference proteome</keyword>
<comment type="caution">
    <text evidence="1">The sequence shown here is derived from an EMBL/GenBank/DDBJ whole genome shotgun (WGS) entry which is preliminary data.</text>
</comment>
<sequence length="75" mass="8425">MRDLEDALCRFEQALMASGELEAAGSLLGLRTATVAAVELMAAYERADMEAIRFHTDLLERQIREARPLRFKIDG</sequence>
<accession>A0ABP7C8X2</accession>
<dbReference type="Proteomes" id="UP001500711">
    <property type="component" value="Unassembled WGS sequence"/>
</dbReference>
<proteinExistence type="predicted"/>
<gene>
    <name evidence="1" type="ORF">GCM10022267_79400</name>
</gene>
<organism evidence="1 2">
    <name type="scientific">Lentzea roselyniae</name>
    <dbReference type="NCBI Taxonomy" id="531940"/>
    <lineage>
        <taxon>Bacteria</taxon>
        <taxon>Bacillati</taxon>
        <taxon>Actinomycetota</taxon>
        <taxon>Actinomycetes</taxon>
        <taxon>Pseudonocardiales</taxon>
        <taxon>Pseudonocardiaceae</taxon>
        <taxon>Lentzea</taxon>
    </lineage>
</organism>